<dbReference type="Proteomes" id="UP000324298">
    <property type="component" value="Unassembled WGS sequence"/>
</dbReference>
<dbReference type="InterPro" id="IPR055438">
    <property type="entry name" value="AstE_AspA_cat"/>
</dbReference>
<dbReference type="Pfam" id="PF24827">
    <property type="entry name" value="AstE_AspA_cat"/>
    <property type="match status" value="1"/>
</dbReference>
<reference evidence="6 7" key="1">
    <citation type="submission" date="2019-04" db="EMBL/GenBank/DDBJ databases">
        <title>Geobacter ruber sp. nov., ferric-reducing bacteria isolated from paddy soil.</title>
        <authorList>
            <person name="Xu Z."/>
            <person name="Masuda Y."/>
            <person name="Itoh H."/>
            <person name="Senoo K."/>
        </authorList>
    </citation>
    <scope>NUCLEOTIDE SEQUENCE [LARGE SCALE GENOMIC DNA]</scope>
    <source>
        <strain evidence="6 7">Red88</strain>
    </source>
</reference>
<dbReference type="GO" id="GO:0046872">
    <property type="term" value="F:metal ion binding"/>
    <property type="evidence" value="ECO:0007669"/>
    <property type="project" value="UniProtKB-KW"/>
</dbReference>
<protein>
    <submittedName>
        <fullName evidence="6">Succinylglutamate desuccinylase</fullName>
    </submittedName>
</protein>
<dbReference type="EMBL" id="SRSD01000003">
    <property type="protein sequence ID" value="KAA0893344.1"/>
    <property type="molecule type" value="Genomic_DNA"/>
</dbReference>
<evidence type="ECO:0000256" key="4">
    <source>
        <dbReference type="ARBA" id="ARBA00022833"/>
    </source>
</evidence>
<evidence type="ECO:0000256" key="3">
    <source>
        <dbReference type="ARBA" id="ARBA00022801"/>
    </source>
</evidence>
<sequence length="325" mass="35334">MPESTIAISTSCILSLEMPYSEQLCIRRTVYRGGDGPRAAIVAGIHGDELEGLYVCHLLADWLEQMARENPAGLAGTVELYPAMNPLGLDTLTRAIPVFDTDLNRNFPGSPNGDLPKRIAHAAIENLSGAALVVDIHASNIYLREIPQVRINTDFADSLVPLAQRLNLDLIWLHGAMTVLEATVAHSLNSVGTPCLVVEMGVGMRITPDYCRQVMSGILTLWKDLGVLAPDVELPPLNHLPLIADDSNVHYLNAPTSGLFVPVIEHWTDVRKGQLLGNIVSPLQGGILAEVRSPVDGILFTLREYPLVYEGSLMARVMARKGRLA</sequence>
<dbReference type="InterPro" id="IPR053138">
    <property type="entry name" value="N-alpha-Ac-DABA_deacetylase"/>
</dbReference>
<comment type="caution">
    <text evidence="6">The sequence shown here is derived from an EMBL/GenBank/DDBJ whole genome shotgun (WGS) entry which is preliminary data.</text>
</comment>
<dbReference type="OrthoDB" id="9782876at2"/>
<name>A0A5A9XKB2_9BACT</name>
<evidence type="ECO:0000313" key="7">
    <source>
        <dbReference type="Proteomes" id="UP000324298"/>
    </source>
</evidence>
<feature type="domain" description="Succinylglutamate desuccinylase/Aspartoacylase catalytic" evidence="5">
    <location>
        <begin position="35"/>
        <end position="221"/>
    </location>
</feature>
<dbReference type="PANTHER" id="PTHR37326">
    <property type="entry name" value="BLL3975 PROTEIN"/>
    <property type="match status" value="1"/>
</dbReference>
<dbReference type="SUPFAM" id="SSF53187">
    <property type="entry name" value="Zn-dependent exopeptidases"/>
    <property type="match status" value="1"/>
</dbReference>
<gene>
    <name evidence="6" type="ORF">ET418_05885</name>
</gene>
<accession>A0A5A9XKB2</accession>
<dbReference type="PANTHER" id="PTHR37326:SF1">
    <property type="entry name" value="BLL3975 PROTEIN"/>
    <property type="match status" value="1"/>
</dbReference>
<keyword evidence="2" id="KW-0479">Metal-binding</keyword>
<dbReference type="Gene3D" id="3.40.630.10">
    <property type="entry name" value="Zn peptidases"/>
    <property type="match status" value="1"/>
</dbReference>
<comment type="cofactor">
    <cofactor evidence="1">
        <name>Zn(2+)</name>
        <dbReference type="ChEBI" id="CHEBI:29105"/>
    </cofactor>
</comment>
<organism evidence="6 7">
    <name type="scientific">Oryzomonas rubra</name>
    <dbReference type="NCBI Taxonomy" id="2509454"/>
    <lineage>
        <taxon>Bacteria</taxon>
        <taxon>Pseudomonadati</taxon>
        <taxon>Thermodesulfobacteriota</taxon>
        <taxon>Desulfuromonadia</taxon>
        <taxon>Geobacterales</taxon>
        <taxon>Geobacteraceae</taxon>
        <taxon>Oryzomonas</taxon>
    </lineage>
</organism>
<dbReference type="GO" id="GO:0016788">
    <property type="term" value="F:hydrolase activity, acting on ester bonds"/>
    <property type="evidence" value="ECO:0007669"/>
    <property type="project" value="InterPro"/>
</dbReference>
<evidence type="ECO:0000256" key="2">
    <source>
        <dbReference type="ARBA" id="ARBA00022723"/>
    </source>
</evidence>
<keyword evidence="7" id="KW-1185">Reference proteome</keyword>
<evidence type="ECO:0000256" key="1">
    <source>
        <dbReference type="ARBA" id="ARBA00001947"/>
    </source>
</evidence>
<keyword evidence="3" id="KW-0378">Hydrolase</keyword>
<dbReference type="CDD" id="cd06253">
    <property type="entry name" value="M14_ASTE_ASPA-like"/>
    <property type="match status" value="1"/>
</dbReference>
<dbReference type="AlphaFoldDB" id="A0A5A9XKB2"/>
<evidence type="ECO:0000259" key="5">
    <source>
        <dbReference type="Pfam" id="PF24827"/>
    </source>
</evidence>
<evidence type="ECO:0000313" key="6">
    <source>
        <dbReference type="EMBL" id="KAA0893344.1"/>
    </source>
</evidence>
<keyword evidence="4" id="KW-0862">Zinc</keyword>
<dbReference type="RefSeq" id="WP_149306660.1">
    <property type="nucleotide sequence ID" value="NZ_SRSD01000003.1"/>
</dbReference>
<proteinExistence type="predicted"/>